<feature type="signal peptide" evidence="1">
    <location>
        <begin position="1"/>
        <end position="23"/>
    </location>
</feature>
<organism evidence="3 4">
    <name type="scientific">Desulforamulus hydrothermalis Lam5 = DSM 18033</name>
    <dbReference type="NCBI Taxonomy" id="1121428"/>
    <lineage>
        <taxon>Bacteria</taxon>
        <taxon>Bacillati</taxon>
        <taxon>Bacillota</taxon>
        <taxon>Clostridia</taxon>
        <taxon>Eubacteriales</taxon>
        <taxon>Peptococcaceae</taxon>
        <taxon>Desulforamulus</taxon>
    </lineage>
</organism>
<dbReference type="CDD" id="cd07731">
    <property type="entry name" value="ComA-like_MBL-fold"/>
    <property type="match status" value="1"/>
</dbReference>
<dbReference type="OrthoDB" id="9761531at2"/>
<dbReference type="Gene3D" id="3.60.15.10">
    <property type="entry name" value="Ribonuclease Z/Hydroxyacylglutathione hydrolase-like"/>
    <property type="match status" value="1"/>
</dbReference>
<sequence length="293" mass="31446">MKRLIILALAVIMLVTTGCSRNARDTAGLPTAAVSPGTMKVHFIDVGQADAILVQVGQQSMLVDAGNNDDGEAVVNYLKQLGIKKLAVIMGTHPHEDHIGGLDDVIKAFEVEKIYLPKVNHNTKTYRDVLLAVKEKKLKAIAARGGQSFSLGEARVDILAPNSDSYQELNEYSIVCKVTFGASRFLLTGDAEKVSESEMLQNNYDLQADVLKIAHHGSSSSTGKKFLKAVAPQMAVISVGSGNDYGHPHRETLQKLASAGIKVYRTDLMGTIVMTTDGQKIEAATQRTAAAGK</sequence>
<gene>
    <name evidence="3" type="ORF">DESHY_120017</name>
</gene>
<evidence type="ECO:0000313" key="3">
    <source>
        <dbReference type="EMBL" id="CCO07653.1"/>
    </source>
</evidence>
<evidence type="ECO:0000259" key="2">
    <source>
        <dbReference type="SMART" id="SM00849"/>
    </source>
</evidence>
<dbReference type="Proteomes" id="UP000009315">
    <property type="component" value="Unassembled WGS sequence"/>
</dbReference>
<dbReference type="STRING" id="1121428.DESHY_120017"/>
<dbReference type="AlphaFoldDB" id="K8E823"/>
<dbReference type="eggNOG" id="COG2333">
    <property type="taxonomic scope" value="Bacteria"/>
</dbReference>
<dbReference type="InterPro" id="IPR036866">
    <property type="entry name" value="RibonucZ/Hydroxyglut_hydro"/>
</dbReference>
<keyword evidence="1" id="KW-0732">Signal</keyword>
<dbReference type="PROSITE" id="PS51257">
    <property type="entry name" value="PROKAR_LIPOPROTEIN"/>
    <property type="match status" value="1"/>
</dbReference>
<evidence type="ECO:0000313" key="4">
    <source>
        <dbReference type="Proteomes" id="UP000009315"/>
    </source>
</evidence>
<feature type="domain" description="Metallo-beta-lactamase" evidence="2">
    <location>
        <begin position="48"/>
        <end position="241"/>
    </location>
</feature>
<dbReference type="InterPro" id="IPR035681">
    <property type="entry name" value="ComA-like_MBL"/>
</dbReference>
<reference evidence="3 4" key="1">
    <citation type="journal article" date="2013" name="Genome Announc.">
        <title>Genome Sequence of the Sulfate-Reducing Bacterium Desulfotomaculum hydrothermale Lam5(T).</title>
        <authorList>
            <person name="Amin O."/>
            <person name="Fardeau M.L."/>
            <person name="Valette O."/>
            <person name="Hirschler-Rea A."/>
            <person name="Barbe V."/>
            <person name="Medigue C."/>
            <person name="Vacherie B."/>
            <person name="Ollivier B."/>
            <person name="Bertin P.N."/>
            <person name="Dolla A."/>
        </authorList>
    </citation>
    <scope>NUCLEOTIDE SEQUENCE [LARGE SCALE GENOMIC DNA]</scope>
    <source>
        <strain evidence="4">Lam5 / DSM 18033</strain>
    </source>
</reference>
<comment type="caution">
    <text evidence="3">The sequence shown here is derived from an EMBL/GenBank/DDBJ whole genome shotgun (WGS) entry which is preliminary data.</text>
</comment>
<dbReference type="SMART" id="SM00849">
    <property type="entry name" value="Lactamase_B"/>
    <property type="match status" value="1"/>
</dbReference>
<keyword evidence="4" id="KW-1185">Reference proteome</keyword>
<protein>
    <submittedName>
        <fullName evidence="3">Beta-lactamase domain protein</fullName>
    </submittedName>
</protein>
<dbReference type="PANTHER" id="PTHR30619:SF7">
    <property type="entry name" value="BETA-LACTAMASE DOMAIN PROTEIN"/>
    <property type="match status" value="1"/>
</dbReference>
<evidence type="ECO:0000256" key="1">
    <source>
        <dbReference type="SAM" id="SignalP"/>
    </source>
</evidence>
<proteinExistence type="predicted"/>
<feature type="chain" id="PRO_5038528943" evidence="1">
    <location>
        <begin position="24"/>
        <end position="293"/>
    </location>
</feature>
<dbReference type="EMBL" id="CAOS01000004">
    <property type="protein sequence ID" value="CCO07653.1"/>
    <property type="molecule type" value="Genomic_DNA"/>
</dbReference>
<dbReference type="InterPro" id="IPR001279">
    <property type="entry name" value="Metallo-B-lactamas"/>
</dbReference>
<dbReference type="Pfam" id="PF00753">
    <property type="entry name" value="Lactamase_B"/>
    <property type="match status" value="1"/>
</dbReference>
<dbReference type="PANTHER" id="PTHR30619">
    <property type="entry name" value="DNA INTERNALIZATION/COMPETENCE PROTEIN COMEC/REC2"/>
    <property type="match status" value="1"/>
</dbReference>
<accession>K8E823</accession>
<name>K8E823_9FIRM</name>
<dbReference type="InterPro" id="IPR052159">
    <property type="entry name" value="Competence_DNA_uptake"/>
</dbReference>
<dbReference type="SUPFAM" id="SSF56281">
    <property type="entry name" value="Metallo-hydrolase/oxidoreductase"/>
    <property type="match status" value="1"/>
</dbReference>
<dbReference type="RefSeq" id="WP_008410627.1">
    <property type="nucleotide sequence ID" value="NZ_CAOS01000004.1"/>
</dbReference>